<feature type="domain" description="SAP" evidence="3">
    <location>
        <begin position="14"/>
        <end position="48"/>
    </location>
</feature>
<name>A0A1B1TFT0_9ARCH</name>
<reference evidence="4" key="2">
    <citation type="journal article" date="2015" name="ISME J.">
        <title>A new class of marine Euryarchaeota group II from the Mediterranean deep chlorophyll maximum.</title>
        <authorList>
            <person name="Martin-Cuadrado A.B."/>
            <person name="Garcia-Heredia I."/>
            <person name="Molto A.G."/>
            <person name="Lopez-Ubeda R."/>
            <person name="Kimes N."/>
            <person name="Lopez-Garcia P."/>
            <person name="Moreira D."/>
            <person name="Rodriguez-Valera F."/>
        </authorList>
    </citation>
    <scope>NUCLEOTIDE SEQUENCE</scope>
</reference>
<protein>
    <recommendedName>
        <fullName evidence="3">SAP domain-containing protein</fullName>
    </recommendedName>
</protein>
<feature type="compositionally biased region" description="Basic and acidic residues" evidence="1">
    <location>
        <begin position="492"/>
        <end position="508"/>
    </location>
</feature>
<dbReference type="Gene3D" id="1.10.720.30">
    <property type="entry name" value="SAP domain"/>
    <property type="match status" value="1"/>
</dbReference>
<sequence length="710" mass="79684">MSKDDHDLIDEETLSNMTVVDLREMCKNLQLMVSGNKSKLIERIIESKGLEKPEKELEIEQVLLLEDDEEETIVKQNNIGDAVDKLISKTIQSNDDTEKNSPTLNLLDKEEESEILEAEIFIEENSENKIYERAEKDTKEDSASMVITLPSFRNINFNSKAIGAIFAIILLLGATVFFVLNNDNSFSAKPLNYGDEMNFNVEEARISIVGDDMVQIFRDSSGGILDDACGELQINMIGEGKVSVSKDEQISTDSLGRSGFYTAEKTIEHDLVVDFEGKTWRDINDCGNLGWSMANNILEMNSKSWTELADKDLKRTNTDISFIDIESEETNLQIVTYGLEGLGDLDLLIPILTFPLKPIELNSFFGDRTLSEGSTSKNDQDWNSDWEWTVGSEINSKNHGLVYPITIHHTEIGRCIGHANIQIEVKANSPWPVSQEVDILIDKDSSDSDCNFLFSSAAETILPDGRLTIRLVMGETSTSLGNTPIEWGKEYLKPETGEDQPRTSDKRKWTSSMPDESEIRIFDLETAKECLMNNHSTSDAALAIIDGGYLWQSYWKHSDDSTNPEWNISWVDPDDNSGWLILNGNSSSNCKIKSSGNNDEGEIIWNNKAIPDTPSLNLLEQRILDSDRYPDLYPFIASNQNSWDSGIEIGYRLSVSDDNDLLSIIPVNLGEGQVSIIGSKSWTESGKKHSNYFIMNGETGEMIAWYHLDN</sequence>
<evidence type="ECO:0000256" key="2">
    <source>
        <dbReference type="SAM" id="Phobius"/>
    </source>
</evidence>
<accession>A0A1B1TFT0</accession>
<dbReference type="SMART" id="SM00513">
    <property type="entry name" value="SAP"/>
    <property type="match status" value="1"/>
</dbReference>
<keyword evidence="2" id="KW-1133">Transmembrane helix</keyword>
<reference evidence="4" key="1">
    <citation type="submission" date="2014-11" db="EMBL/GenBank/DDBJ databases">
        <authorList>
            <person name="Zhu J."/>
            <person name="Qi W."/>
            <person name="Song R."/>
        </authorList>
    </citation>
    <scope>NUCLEOTIDE SEQUENCE</scope>
</reference>
<keyword evidence="2" id="KW-0472">Membrane</keyword>
<evidence type="ECO:0000259" key="3">
    <source>
        <dbReference type="PROSITE" id="PS50800"/>
    </source>
</evidence>
<organism evidence="4">
    <name type="scientific">uncultured Poseidoniia archaeon</name>
    <dbReference type="NCBI Taxonomy" id="1697135"/>
    <lineage>
        <taxon>Archaea</taxon>
        <taxon>Methanobacteriati</taxon>
        <taxon>Thermoplasmatota</taxon>
        <taxon>Candidatus Poseidoniia</taxon>
        <taxon>environmental samples</taxon>
    </lineage>
</organism>
<dbReference type="SUPFAM" id="SSF68906">
    <property type="entry name" value="SAP domain"/>
    <property type="match status" value="1"/>
</dbReference>
<feature type="region of interest" description="Disordered" evidence="1">
    <location>
        <begin position="492"/>
        <end position="512"/>
    </location>
</feature>
<evidence type="ECO:0000256" key="1">
    <source>
        <dbReference type="SAM" id="MobiDB-lite"/>
    </source>
</evidence>
<feature type="transmembrane region" description="Helical" evidence="2">
    <location>
        <begin position="161"/>
        <end position="180"/>
    </location>
</feature>
<proteinExistence type="predicted"/>
<dbReference type="InterPro" id="IPR036361">
    <property type="entry name" value="SAP_dom_sf"/>
</dbReference>
<dbReference type="PROSITE" id="PS50800">
    <property type="entry name" value="SAP"/>
    <property type="match status" value="1"/>
</dbReference>
<dbReference type="InterPro" id="IPR003034">
    <property type="entry name" value="SAP_dom"/>
</dbReference>
<dbReference type="AlphaFoldDB" id="A0A1B1TFT0"/>
<keyword evidence="2" id="KW-0812">Transmembrane</keyword>
<dbReference type="Pfam" id="PF02037">
    <property type="entry name" value="SAP"/>
    <property type="match status" value="1"/>
</dbReference>
<dbReference type="EMBL" id="KP211924">
    <property type="protein sequence ID" value="ANV81126.1"/>
    <property type="molecule type" value="Genomic_DNA"/>
</dbReference>
<evidence type="ECO:0000313" key="4">
    <source>
        <dbReference type="EMBL" id="ANV81126.1"/>
    </source>
</evidence>